<gene>
    <name evidence="2" type="ORF">METZ01_LOCUS356480</name>
</gene>
<feature type="region of interest" description="Disordered" evidence="1">
    <location>
        <begin position="1"/>
        <end position="20"/>
    </location>
</feature>
<dbReference type="EMBL" id="UINC01125657">
    <property type="protein sequence ID" value="SVD03626.1"/>
    <property type="molecule type" value="Genomic_DNA"/>
</dbReference>
<organism evidence="2">
    <name type="scientific">marine metagenome</name>
    <dbReference type="NCBI Taxonomy" id="408172"/>
    <lineage>
        <taxon>unclassified sequences</taxon>
        <taxon>metagenomes</taxon>
        <taxon>ecological metagenomes</taxon>
    </lineage>
</organism>
<evidence type="ECO:0000313" key="2">
    <source>
        <dbReference type="EMBL" id="SVD03626.1"/>
    </source>
</evidence>
<sequence>MAKAKNFSERNQSARKETIRWVGTRPMTMEYPGYLDD</sequence>
<evidence type="ECO:0000256" key="1">
    <source>
        <dbReference type="SAM" id="MobiDB-lite"/>
    </source>
</evidence>
<accession>A0A382S141</accession>
<reference evidence="2" key="1">
    <citation type="submission" date="2018-05" db="EMBL/GenBank/DDBJ databases">
        <authorList>
            <person name="Lanie J.A."/>
            <person name="Ng W.-L."/>
            <person name="Kazmierczak K.M."/>
            <person name="Andrzejewski T.M."/>
            <person name="Davidsen T.M."/>
            <person name="Wayne K.J."/>
            <person name="Tettelin H."/>
            <person name="Glass J.I."/>
            <person name="Rusch D."/>
            <person name="Podicherti R."/>
            <person name="Tsui H.-C.T."/>
            <person name="Winkler M.E."/>
        </authorList>
    </citation>
    <scope>NUCLEOTIDE SEQUENCE</scope>
</reference>
<dbReference type="AlphaFoldDB" id="A0A382S141"/>
<protein>
    <submittedName>
        <fullName evidence="2">Uncharacterized protein</fullName>
    </submittedName>
</protein>
<proteinExistence type="predicted"/>
<name>A0A382S141_9ZZZZ</name>
<feature type="non-terminal residue" evidence="2">
    <location>
        <position position="37"/>
    </location>
</feature>
<feature type="compositionally biased region" description="Basic and acidic residues" evidence="1">
    <location>
        <begin position="1"/>
        <end position="19"/>
    </location>
</feature>